<protein>
    <submittedName>
        <fullName evidence="3">NAD(P)-dependent dehydrogenase, short-chain alcohol dehydrogenase family</fullName>
    </submittedName>
</protein>
<dbReference type="PRINTS" id="PR00081">
    <property type="entry name" value="GDHRDH"/>
</dbReference>
<dbReference type="NCBIfam" id="NF005559">
    <property type="entry name" value="PRK07231.1"/>
    <property type="match status" value="1"/>
</dbReference>
<dbReference type="InterPro" id="IPR002347">
    <property type="entry name" value="SDR_fam"/>
</dbReference>
<dbReference type="RefSeq" id="WP_055462309.1">
    <property type="nucleotide sequence ID" value="NZ_CYHG01000003.1"/>
</dbReference>
<evidence type="ECO:0000313" key="4">
    <source>
        <dbReference type="Proteomes" id="UP000182769"/>
    </source>
</evidence>
<dbReference type="NCBIfam" id="NF009466">
    <property type="entry name" value="PRK12826.1-2"/>
    <property type="match status" value="1"/>
</dbReference>
<dbReference type="GO" id="GO:0016491">
    <property type="term" value="F:oxidoreductase activity"/>
    <property type="evidence" value="ECO:0007669"/>
    <property type="project" value="UniProtKB-KW"/>
</dbReference>
<reference evidence="4" key="1">
    <citation type="submission" date="2015-08" db="EMBL/GenBank/DDBJ databases">
        <authorList>
            <person name="Varghese N."/>
        </authorList>
    </citation>
    <scope>NUCLEOTIDE SEQUENCE [LARGE SCALE GENOMIC DNA]</scope>
    <source>
        <strain evidence="4">JCM 18476</strain>
    </source>
</reference>
<gene>
    <name evidence="3" type="ORF">Ga0061065_103200</name>
</gene>
<keyword evidence="4" id="KW-1185">Reference proteome</keyword>
<dbReference type="Gene3D" id="3.40.50.720">
    <property type="entry name" value="NAD(P)-binding Rossmann-like Domain"/>
    <property type="match status" value="1"/>
</dbReference>
<dbReference type="PANTHER" id="PTHR24321">
    <property type="entry name" value="DEHYDROGENASES, SHORT CHAIN"/>
    <property type="match status" value="1"/>
</dbReference>
<dbReference type="SUPFAM" id="SSF51735">
    <property type="entry name" value="NAD(P)-binding Rossmann-fold domains"/>
    <property type="match status" value="1"/>
</dbReference>
<comment type="similarity">
    <text evidence="1">Belongs to the short-chain dehydrogenases/reductases (SDR) family.</text>
</comment>
<dbReference type="AlphaFoldDB" id="A0A0K6IJR8"/>
<evidence type="ECO:0000256" key="2">
    <source>
        <dbReference type="ARBA" id="ARBA00023002"/>
    </source>
</evidence>
<accession>A0A0K6IJR8</accession>
<dbReference type="FunFam" id="3.40.50.720:FF:000084">
    <property type="entry name" value="Short-chain dehydrogenase reductase"/>
    <property type="match status" value="1"/>
</dbReference>
<dbReference type="Pfam" id="PF13561">
    <property type="entry name" value="adh_short_C2"/>
    <property type="match status" value="1"/>
</dbReference>
<dbReference type="PANTHER" id="PTHR24321:SF8">
    <property type="entry name" value="ESTRADIOL 17-BETA-DEHYDROGENASE 8-RELATED"/>
    <property type="match status" value="1"/>
</dbReference>
<name>A0A0K6IJR8_9GAMM</name>
<keyword evidence="2" id="KW-0560">Oxidoreductase</keyword>
<dbReference type="PROSITE" id="PS00061">
    <property type="entry name" value="ADH_SHORT"/>
    <property type="match status" value="1"/>
</dbReference>
<dbReference type="EMBL" id="CYHG01000003">
    <property type="protein sequence ID" value="CUB03350.1"/>
    <property type="molecule type" value="Genomic_DNA"/>
</dbReference>
<organism evidence="3 4">
    <name type="scientific">Marinomonas fungiae</name>
    <dbReference type="NCBI Taxonomy" id="1137284"/>
    <lineage>
        <taxon>Bacteria</taxon>
        <taxon>Pseudomonadati</taxon>
        <taxon>Pseudomonadota</taxon>
        <taxon>Gammaproteobacteria</taxon>
        <taxon>Oceanospirillales</taxon>
        <taxon>Oceanospirillaceae</taxon>
        <taxon>Marinomonas</taxon>
    </lineage>
</organism>
<dbReference type="Proteomes" id="UP000182769">
    <property type="component" value="Unassembled WGS sequence"/>
</dbReference>
<dbReference type="PRINTS" id="PR00080">
    <property type="entry name" value="SDRFAMILY"/>
</dbReference>
<proteinExistence type="inferred from homology"/>
<dbReference type="InterPro" id="IPR020904">
    <property type="entry name" value="Sc_DH/Rdtase_CS"/>
</dbReference>
<dbReference type="OrthoDB" id="6861885at2"/>
<dbReference type="STRING" id="1137284.GCA_001418205_01199"/>
<evidence type="ECO:0000313" key="3">
    <source>
        <dbReference type="EMBL" id="CUB03350.1"/>
    </source>
</evidence>
<evidence type="ECO:0000256" key="1">
    <source>
        <dbReference type="ARBA" id="ARBA00006484"/>
    </source>
</evidence>
<sequence length="253" mass="26919">MVNFDLIGKVAVVTGGAAGIGLACAEVLVRSGSAVAIWDLNDDDLQKAQEYLSEFEDQVLTVEVDVTESSSVEAAMRVTVEEFGRLDILVNNAGIGANMKDVSELSDDEWHKVTGVNLDGVFYCQRAALKYMKASKSGSIINMASILGQVGFAMSSEYVAAKHAVVGLTKSAAIEFAEHGIRINSVGPAFIHTNMVDGGSLDQETLDVLTQKHPMKRMGRPEEVANLVAFLASDAASFCTGAYYPVDGGYLAQ</sequence>
<dbReference type="InterPro" id="IPR036291">
    <property type="entry name" value="NAD(P)-bd_dom_sf"/>
</dbReference>